<protein>
    <submittedName>
        <fullName evidence="2">Membrane protein SirB2</fullName>
    </submittedName>
</protein>
<keyword evidence="1" id="KW-1133">Transmembrane helix</keyword>
<dbReference type="Proteomes" id="UP000809829">
    <property type="component" value="Unassembled WGS sequence"/>
</dbReference>
<comment type="caution">
    <text evidence="2">The sequence shown here is derived from an EMBL/GenBank/DDBJ whole genome shotgun (WGS) entry which is preliminary data.</text>
</comment>
<feature type="transmembrane region" description="Helical" evidence="1">
    <location>
        <begin position="120"/>
        <end position="138"/>
    </location>
</feature>
<feature type="transmembrane region" description="Helical" evidence="1">
    <location>
        <begin position="53"/>
        <end position="78"/>
    </location>
</feature>
<reference evidence="2 3" key="1">
    <citation type="submission" date="2021-01" db="EMBL/GenBank/DDBJ databases">
        <title>Genomic Encyclopedia of Type Strains, Phase IV (KMG-IV): sequencing the most valuable type-strain genomes for metagenomic binning, comparative biology and taxonomic classification.</title>
        <authorList>
            <person name="Goeker M."/>
        </authorList>
    </citation>
    <scope>NUCLEOTIDE SEQUENCE [LARGE SCALE GENOMIC DNA]</scope>
    <source>
        <strain evidence="2 3">DSM 104297</strain>
    </source>
</reference>
<accession>A0ABS2QVK2</accession>
<organism evidence="2 3">
    <name type="scientific">Priestia iocasae</name>
    <dbReference type="NCBI Taxonomy" id="2291674"/>
    <lineage>
        <taxon>Bacteria</taxon>
        <taxon>Bacillati</taxon>
        <taxon>Bacillota</taxon>
        <taxon>Bacilli</taxon>
        <taxon>Bacillales</taxon>
        <taxon>Bacillaceae</taxon>
        <taxon>Priestia</taxon>
    </lineage>
</organism>
<evidence type="ECO:0000313" key="2">
    <source>
        <dbReference type="EMBL" id="MBM7703510.1"/>
    </source>
</evidence>
<dbReference type="RefSeq" id="WP_205187434.1">
    <property type="nucleotide sequence ID" value="NZ_JAFBFC010000004.1"/>
</dbReference>
<dbReference type="EMBL" id="JAFBFC010000004">
    <property type="protein sequence ID" value="MBM7703510.1"/>
    <property type="molecule type" value="Genomic_DNA"/>
</dbReference>
<sequence length="140" mass="16294">MYFFISLVIALIAYFVDYPLISIGSIFITIYGLIISIIGLVQKKATVHFSIHISRLIVSSNIPILNYILFLLTGIGLWEPTAYGPFPDKFYWFFGFQIIYVLMPEVLSRFVNNRNHKVKTGWSIFYPCLFLLVFFIYITL</sequence>
<keyword evidence="1" id="KW-0812">Transmembrane</keyword>
<feature type="transmembrane region" description="Helical" evidence="1">
    <location>
        <begin position="90"/>
        <end position="108"/>
    </location>
</feature>
<keyword evidence="1" id="KW-0472">Membrane</keyword>
<feature type="transmembrane region" description="Helical" evidence="1">
    <location>
        <begin position="20"/>
        <end position="41"/>
    </location>
</feature>
<keyword evidence="3" id="KW-1185">Reference proteome</keyword>
<evidence type="ECO:0000256" key="1">
    <source>
        <dbReference type="SAM" id="Phobius"/>
    </source>
</evidence>
<gene>
    <name evidence="2" type="ORF">JOC83_002359</name>
</gene>
<proteinExistence type="predicted"/>
<name>A0ABS2QVK2_9BACI</name>
<evidence type="ECO:0000313" key="3">
    <source>
        <dbReference type="Proteomes" id="UP000809829"/>
    </source>
</evidence>